<evidence type="ECO:0000313" key="1">
    <source>
        <dbReference type="EMBL" id="SHG54346.1"/>
    </source>
</evidence>
<evidence type="ECO:0000313" key="2">
    <source>
        <dbReference type="Proteomes" id="UP000243255"/>
    </source>
</evidence>
<keyword evidence="2" id="KW-1185">Reference proteome</keyword>
<dbReference type="STRING" id="1121321.SAMN04488530_10352"/>
<dbReference type="Pfam" id="PF13289">
    <property type="entry name" value="SIR2_2"/>
    <property type="match status" value="1"/>
</dbReference>
<gene>
    <name evidence="1" type="ORF">SAMN04488530_10352</name>
</gene>
<dbReference type="EMBL" id="FQWX01000003">
    <property type="protein sequence ID" value="SHG54346.1"/>
    <property type="molecule type" value="Genomic_DNA"/>
</dbReference>
<protein>
    <submittedName>
        <fullName evidence="1">SIR2-like domain-containing protein</fullName>
    </submittedName>
</protein>
<dbReference type="Proteomes" id="UP000243255">
    <property type="component" value="Unassembled WGS sequence"/>
</dbReference>
<accession>A0A1M5KNP7</accession>
<dbReference type="OrthoDB" id="7054911at2"/>
<sequence length="360" mass="42196">MKIAIFLGAGASAAEHSPIQNELFSEYFRHITYKDFGNEMNQELYKFFKEMFNIDVIKDDVDEINFPTFEEVLGILDLAEQRRESFKNFGLESLNKRSDSIRYLRQYLILLMAQAIYKTARTNNKYHKLLTEKLLMEGILSDTTFISANYDIHIDNTIVELCRETNHSIMLDYGVDFINFNVNDSWNEPRDPSIKLYKIHGSLNWLYCPVCNNLTLTPFEGGVMRLIDKPEEARCIECGELTVPIIIPPTYFKNMSNIFLSNVWQETEKTLRQSDALIFCGYSFPDADMHIKYMIKRVQTSRKKSPLKIMVFNNHEGKQSVSLKKEEDRYKRFLGENIIFTKKSFQDFAQDPIKYINMIK</sequence>
<reference evidence="2" key="1">
    <citation type="submission" date="2016-11" db="EMBL/GenBank/DDBJ databases">
        <authorList>
            <person name="Varghese N."/>
            <person name="Submissions S."/>
        </authorList>
    </citation>
    <scope>NUCLEOTIDE SEQUENCE [LARGE SCALE GENOMIC DNA]</scope>
    <source>
        <strain evidence="2">DSM 2635</strain>
    </source>
</reference>
<name>A0A1M5KNP7_9FIRM</name>
<dbReference type="AlphaFoldDB" id="A0A1M5KNP7"/>
<organism evidence="1 2">
    <name type="scientific">Asaccharospora irregularis DSM 2635</name>
    <dbReference type="NCBI Taxonomy" id="1121321"/>
    <lineage>
        <taxon>Bacteria</taxon>
        <taxon>Bacillati</taxon>
        <taxon>Bacillota</taxon>
        <taxon>Clostridia</taxon>
        <taxon>Peptostreptococcales</taxon>
        <taxon>Peptostreptococcaceae</taxon>
        <taxon>Asaccharospora</taxon>
    </lineage>
</organism>
<dbReference type="RefSeq" id="WP_073123830.1">
    <property type="nucleotide sequence ID" value="NZ_BAABCH010000103.1"/>
</dbReference>
<dbReference type="SUPFAM" id="SSF52467">
    <property type="entry name" value="DHS-like NAD/FAD-binding domain"/>
    <property type="match status" value="1"/>
</dbReference>
<dbReference type="InterPro" id="IPR029035">
    <property type="entry name" value="DHS-like_NAD/FAD-binding_dom"/>
</dbReference>
<proteinExistence type="predicted"/>